<feature type="transmembrane region" description="Helical" evidence="2">
    <location>
        <begin position="121"/>
        <end position="139"/>
    </location>
</feature>
<sequence length="144" mass="16244">MADGFLSGLARRVYEARDTAEDYGRDAGRRVRDTADRARDTAEEYGDHARRRVRDRGDDARGELRRLWSQMEDVVERNLGSSPREAARTVGGYAREYADEGRELAYDLAHQIRDATRSRPLVAIGIAVAATFVITSLLSSSRRR</sequence>
<comment type="caution">
    <text evidence="3">The sequence shown here is derived from an EMBL/GenBank/DDBJ whole genome shotgun (WGS) entry which is preliminary data.</text>
</comment>
<gene>
    <name evidence="3" type="ORF">GCM10009416_01150</name>
</gene>
<evidence type="ECO:0000313" key="4">
    <source>
        <dbReference type="Proteomes" id="UP001501588"/>
    </source>
</evidence>
<dbReference type="EMBL" id="BAAAFZ010000002">
    <property type="protein sequence ID" value="GAA0566908.1"/>
    <property type="molecule type" value="Genomic_DNA"/>
</dbReference>
<keyword evidence="2" id="KW-0472">Membrane</keyword>
<evidence type="ECO:0000256" key="1">
    <source>
        <dbReference type="SAM" id="MobiDB-lite"/>
    </source>
</evidence>
<dbReference type="Proteomes" id="UP001501588">
    <property type="component" value="Unassembled WGS sequence"/>
</dbReference>
<organism evidence="3 4">
    <name type="scientific">Craurococcus roseus</name>
    <dbReference type="NCBI Taxonomy" id="77585"/>
    <lineage>
        <taxon>Bacteria</taxon>
        <taxon>Pseudomonadati</taxon>
        <taxon>Pseudomonadota</taxon>
        <taxon>Alphaproteobacteria</taxon>
        <taxon>Acetobacterales</taxon>
        <taxon>Acetobacteraceae</taxon>
        <taxon>Craurococcus</taxon>
    </lineage>
</organism>
<evidence type="ECO:0008006" key="5">
    <source>
        <dbReference type="Google" id="ProtNLM"/>
    </source>
</evidence>
<proteinExistence type="predicted"/>
<reference evidence="3 4" key="1">
    <citation type="journal article" date="2019" name="Int. J. Syst. Evol. Microbiol.">
        <title>The Global Catalogue of Microorganisms (GCM) 10K type strain sequencing project: providing services to taxonomists for standard genome sequencing and annotation.</title>
        <authorList>
            <consortium name="The Broad Institute Genomics Platform"/>
            <consortium name="The Broad Institute Genome Sequencing Center for Infectious Disease"/>
            <person name="Wu L."/>
            <person name="Ma J."/>
        </authorList>
    </citation>
    <scope>NUCLEOTIDE SEQUENCE [LARGE SCALE GENOMIC DNA]</scope>
    <source>
        <strain evidence="3 4">JCM 9933</strain>
    </source>
</reference>
<dbReference type="RefSeq" id="WP_343893179.1">
    <property type="nucleotide sequence ID" value="NZ_BAAAFZ010000002.1"/>
</dbReference>
<feature type="region of interest" description="Disordered" evidence="1">
    <location>
        <begin position="19"/>
        <end position="54"/>
    </location>
</feature>
<protein>
    <recommendedName>
        <fullName evidence="5">CsbD family protein</fullName>
    </recommendedName>
</protein>
<evidence type="ECO:0000256" key="2">
    <source>
        <dbReference type="SAM" id="Phobius"/>
    </source>
</evidence>
<keyword evidence="2" id="KW-1133">Transmembrane helix</keyword>
<evidence type="ECO:0000313" key="3">
    <source>
        <dbReference type="EMBL" id="GAA0566908.1"/>
    </source>
</evidence>
<feature type="compositionally biased region" description="Basic and acidic residues" evidence="1">
    <location>
        <begin position="19"/>
        <end position="48"/>
    </location>
</feature>
<name>A0ABN1EI85_9PROT</name>
<keyword evidence="2" id="KW-0812">Transmembrane</keyword>
<accession>A0ABN1EI85</accession>
<keyword evidence="4" id="KW-1185">Reference proteome</keyword>